<dbReference type="STRING" id="471855.Shel_07820"/>
<evidence type="ECO:0000256" key="5">
    <source>
        <dbReference type="ARBA" id="ARBA00023239"/>
    </source>
</evidence>
<feature type="site" description="Important for catalytic activity" evidence="7">
    <location>
        <position position="271"/>
    </location>
</feature>
<organism evidence="8 9">
    <name type="scientific">Slackia heliotrinireducens (strain ATCC 29202 / DSM 20476 / NCTC 11029 / RHS 1)</name>
    <name type="common">Peptococcus heliotrinreducens</name>
    <dbReference type="NCBI Taxonomy" id="471855"/>
    <lineage>
        <taxon>Bacteria</taxon>
        <taxon>Bacillati</taxon>
        <taxon>Actinomycetota</taxon>
        <taxon>Coriobacteriia</taxon>
        <taxon>Eggerthellales</taxon>
        <taxon>Eggerthellaceae</taxon>
        <taxon>Slackia</taxon>
    </lineage>
</organism>
<accession>C7N4K3</accession>
<dbReference type="AlphaFoldDB" id="C7N4K3"/>
<dbReference type="GO" id="GO:0005886">
    <property type="term" value="C:plasma membrane"/>
    <property type="evidence" value="ECO:0007669"/>
    <property type="project" value="UniProtKB-SubCell"/>
</dbReference>
<dbReference type="HAMAP" id="MF_02065">
    <property type="entry name" value="MltG"/>
    <property type="match status" value="1"/>
</dbReference>
<proteinExistence type="inferred from homology"/>
<dbReference type="EMBL" id="CP001684">
    <property type="protein sequence ID" value="ACV21838.1"/>
    <property type="molecule type" value="Genomic_DNA"/>
</dbReference>
<sequence length="389" mass="42225">MPRKQITYSSRPNHRARMVHAQGEKQFRTYDTSHIRPRRSKVPVIVAAVIGVLILVLAGLLLTNFVKGCSSDANENIGETVIVSEGTQVTIPEGATAKDVAAVLADAGLIDDQKAFVKRAAALGADAQFQAGTYTFSEGMTMDQVINAIATGDTGVLTLTVPEGWTNARIATAVEESSKGAITAEDFAAQALASNYVEDYPFVEGAYEDSLEGFLFPKTYNIEPGDTADTLIRKMLDQYAAEVEVLDYTYPESQGLTAYDVLILASIIEKEALPGEDFPTEREDVASVFYNRMAEEMPLQSDATMGYVTGGEVTAADLETESPYNTYLNDGLCPGPICNPSIASLQAACNPSTTDYLYFFIVDEDGYVDHTFSTTLEDHQAAIDRYTNR</sequence>
<evidence type="ECO:0000256" key="1">
    <source>
        <dbReference type="ARBA" id="ARBA00022475"/>
    </source>
</evidence>
<dbReference type="Pfam" id="PF02618">
    <property type="entry name" value="YceG"/>
    <property type="match status" value="1"/>
</dbReference>
<reference evidence="8 9" key="1">
    <citation type="journal article" date="2009" name="Stand. Genomic Sci.">
        <title>Complete genome sequence of Slackia heliotrinireducens type strain (RHS 1).</title>
        <authorList>
            <person name="Pukall R."/>
            <person name="Lapidus A."/>
            <person name="Nolan M."/>
            <person name="Copeland A."/>
            <person name="Glavina Del Rio T."/>
            <person name="Lucas S."/>
            <person name="Chen F."/>
            <person name="Tice H."/>
            <person name="Cheng J.F."/>
            <person name="Chertkov O."/>
            <person name="Bruce D."/>
            <person name="Goodwin L."/>
            <person name="Kuske C."/>
            <person name="Brettin T."/>
            <person name="Detter J.C."/>
            <person name="Han C."/>
            <person name="Pitluck S."/>
            <person name="Pati A."/>
            <person name="Mavrommatis K."/>
            <person name="Ivanova N."/>
            <person name="Ovchinnikova G."/>
            <person name="Chen A."/>
            <person name="Palaniappan K."/>
            <person name="Schneider S."/>
            <person name="Rohde M."/>
            <person name="Chain P."/>
            <person name="D'haeseleer P."/>
            <person name="Goker M."/>
            <person name="Bristow J."/>
            <person name="Eisen J.A."/>
            <person name="Markowitz V."/>
            <person name="Kyrpides N.C."/>
            <person name="Klenk H.P."/>
            <person name="Hugenholtz P."/>
        </authorList>
    </citation>
    <scope>NUCLEOTIDE SEQUENCE [LARGE SCALE GENOMIC DNA]</scope>
    <source>
        <strain evidence="9">ATCC 29202 / DSM 20476 / NCTC 11029 / RHS 1</strain>
    </source>
</reference>
<evidence type="ECO:0000256" key="2">
    <source>
        <dbReference type="ARBA" id="ARBA00022692"/>
    </source>
</evidence>
<protein>
    <recommendedName>
        <fullName evidence="7">Endolytic murein transglycosylase</fullName>
        <ecNumber evidence="7">4.2.2.29</ecNumber>
    </recommendedName>
    <alternativeName>
        <fullName evidence="7">Peptidoglycan lytic transglycosylase</fullName>
    </alternativeName>
    <alternativeName>
        <fullName evidence="7">Peptidoglycan polymerization terminase</fullName>
    </alternativeName>
</protein>
<comment type="similarity">
    <text evidence="7">Belongs to the transglycosylase MltG family.</text>
</comment>
<name>C7N4K3_SLAHD</name>
<dbReference type="PANTHER" id="PTHR30518">
    <property type="entry name" value="ENDOLYTIC MUREIN TRANSGLYCOSYLASE"/>
    <property type="match status" value="1"/>
</dbReference>
<comment type="catalytic activity">
    <reaction evidence="7">
        <text>a peptidoglycan chain = a peptidoglycan chain with N-acetyl-1,6-anhydromuramyl-[peptide] at the reducing end + a peptidoglycan chain with N-acetylglucosamine at the non-reducing end.</text>
        <dbReference type="EC" id="4.2.2.29"/>
    </reaction>
</comment>
<keyword evidence="1 7" id="KW-1003">Cell membrane</keyword>
<keyword evidence="9" id="KW-1185">Reference proteome</keyword>
<evidence type="ECO:0000256" key="6">
    <source>
        <dbReference type="ARBA" id="ARBA00023316"/>
    </source>
</evidence>
<evidence type="ECO:0000256" key="4">
    <source>
        <dbReference type="ARBA" id="ARBA00023136"/>
    </source>
</evidence>
<keyword evidence="6 7" id="KW-0961">Cell wall biogenesis/degradation</keyword>
<comment type="function">
    <text evidence="7">Functions as a peptidoglycan terminase that cleaves nascent peptidoglycan strands endolytically to terminate their elongation.</text>
</comment>
<dbReference type="GO" id="GO:0009252">
    <property type="term" value="P:peptidoglycan biosynthetic process"/>
    <property type="evidence" value="ECO:0007669"/>
    <property type="project" value="UniProtKB-UniRule"/>
</dbReference>
<evidence type="ECO:0000313" key="9">
    <source>
        <dbReference type="Proteomes" id="UP000002026"/>
    </source>
</evidence>
<dbReference type="CDD" id="cd08010">
    <property type="entry name" value="MltG_like"/>
    <property type="match status" value="1"/>
</dbReference>
<feature type="transmembrane region" description="Helical" evidence="7">
    <location>
        <begin position="42"/>
        <end position="62"/>
    </location>
</feature>
<keyword evidence="5 7" id="KW-0456">Lyase</keyword>
<dbReference type="GO" id="GO:0071555">
    <property type="term" value="P:cell wall organization"/>
    <property type="evidence" value="ECO:0007669"/>
    <property type="project" value="UniProtKB-KW"/>
</dbReference>
<comment type="subcellular location">
    <subcellularLocation>
        <location evidence="7">Cell membrane</location>
        <topology evidence="7">Single-pass membrane protein</topology>
    </subcellularLocation>
</comment>
<dbReference type="eggNOG" id="COG1559">
    <property type="taxonomic scope" value="Bacteria"/>
</dbReference>
<keyword evidence="3 7" id="KW-1133">Transmembrane helix</keyword>
<dbReference type="GO" id="GO:0008932">
    <property type="term" value="F:lytic endotransglycosylase activity"/>
    <property type="evidence" value="ECO:0007669"/>
    <property type="project" value="UniProtKB-UniRule"/>
</dbReference>
<dbReference type="Proteomes" id="UP000002026">
    <property type="component" value="Chromosome"/>
</dbReference>
<evidence type="ECO:0000256" key="3">
    <source>
        <dbReference type="ARBA" id="ARBA00022989"/>
    </source>
</evidence>
<dbReference type="EC" id="4.2.2.29" evidence="7"/>
<dbReference type="RefSeq" id="WP_012797942.1">
    <property type="nucleotide sequence ID" value="NC_013165.1"/>
</dbReference>
<dbReference type="KEGG" id="shi:Shel_07820"/>
<evidence type="ECO:0000313" key="8">
    <source>
        <dbReference type="EMBL" id="ACV21838.1"/>
    </source>
</evidence>
<gene>
    <name evidence="7" type="primary">mltG</name>
    <name evidence="8" type="ordered locus">Shel_07820</name>
</gene>
<dbReference type="PANTHER" id="PTHR30518:SF2">
    <property type="entry name" value="ENDOLYTIC MUREIN TRANSGLYCOSYLASE"/>
    <property type="match status" value="1"/>
</dbReference>
<dbReference type="NCBIfam" id="TIGR00247">
    <property type="entry name" value="endolytic transglycosylase MltG"/>
    <property type="match status" value="1"/>
</dbReference>
<dbReference type="Gene3D" id="3.30.160.60">
    <property type="entry name" value="Classic Zinc Finger"/>
    <property type="match status" value="1"/>
</dbReference>
<keyword evidence="4 7" id="KW-0472">Membrane</keyword>
<dbReference type="Gene3D" id="3.30.1490.480">
    <property type="entry name" value="Endolytic murein transglycosylase"/>
    <property type="match status" value="1"/>
</dbReference>
<dbReference type="HOGENOM" id="CLU_025574_2_2_11"/>
<evidence type="ECO:0000256" key="7">
    <source>
        <dbReference type="HAMAP-Rule" id="MF_02065"/>
    </source>
</evidence>
<keyword evidence="2 7" id="KW-0812">Transmembrane</keyword>
<dbReference type="InterPro" id="IPR003770">
    <property type="entry name" value="MLTG-like"/>
</dbReference>